<accession>A0A7Z8Y230</accession>
<keyword evidence="3 5" id="KW-0378">Hydrolase</keyword>
<sequence>MARFDPDVVRQLLLAGRAGPRLLNENSVAIDVWSAYAKGEVRPDLLLAPYDATEASSLAAHIFKALSEREAARGSGLFPLEGAVAVRLTFDAFVQVVLPATGLDFSHAASELFDLLRTHLMTLGDLSPGQVSIGELLDFGLANAGRLSPTLRTALVVLLIQTARRPVWSELAQEDTPVDFPDPNRQQPKADPPLIWRVSLNRPVETLGVSVETIKADAAQRVFDISCRALTWAVVDSGIDGAHPAFRDHGKAGFATRIDQAFDFTRLRDLASYDALLDPAAYDAILAEVASGLQVSTSEASDWLGRLQADARRGRPYDWDALSRLLETAPDKLQSDAAGRVEGHGTHVAGVLAGDWRDGDKTIYRGVCPDLRLIDLRVLGNSVDATEFAVIAALEFVRWMNTRNRHIAIHGVNLSIGLLHDKANYACGRTPVCLACETTVASGVTVVAAAGNWGSHSFTTAAGAFEGYAAMSISDPGNAEAVITVGATHRERPHEYGVSFFSSRGPTGDGRAKPDVVAPGERIDGPLPNLGFGRLDGTSMSAPHVSGVAALLMARQPELVSDPRRVKAIIISTATDLGRERHFQGAGLVDALRALQSV</sequence>
<dbReference type="PANTHER" id="PTHR43806:SF11">
    <property type="entry name" value="CEREVISIN-RELATED"/>
    <property type="match status" value="1"/>
</dbReference>
<dbReference type="Gene3D" id="3.40.50.200">
    <property type="entry name" value="Peptidase S8/S53 domain"/>
    <property type="match status" value="1"/>
</dbReference>
<dbReference type="InterPro" id="IPR000209">
    <property type="entry name" value="Peptidase_S8/S53_dom"/>
</dbReference>
<comment type="caution">
    <text evidence="7">The sequence shown here is derived from an EMBL/GenBank/DDBJ whole genome shotgun (WGS) entry which is preliminary data.</text>
</comment>
<dbReference type="PROSITE" id="PS51892">
    <property type="entry name" value="SUBTILASE"/>
    <property type="match status" value="1"/>
</dbReference>
<dbReference type="GO" id="GO:0006508">
    <property type="term" value="P:proteolysis"/>
    <property type="evidence" value="ECO:0007669"/>
    <property type="project" value="UniProtKB-KW"/>
</dbReference>
<evidence type="ECO:0000313" key="8">
    <source>
        <dbReference type="Proteomes" id="UP000289220"/>
    </source>
</evidence>
<dbReference type="Pfam" id="PF00082">
    <property type="entry name" value="Peptidase_S8"/>
    <property type="match status" value="1"/>
</dbReference>
<dbReference type="PANTHER" id="PTHR43806">
    <property type="entry name" value="PEPTIDASE S8"/>
    <property type="match status" value="1"/>
</dbReference>
<dbReference type="InterPro" id="IPR050131">
    <property type="entry name" value="Peptidase_S8_subtilisin-like"/>
</dbReference>
<evidence type="ECO:0000313" key="7">
    <source>
        <dbReference type="EMBL" id="VDC49196.1"/>
    </source>
</evidence>
<evidence type="ECO:0000256" key="4">
    <source>
        <dbReference type="ARBA" id="ARBA00022825"/>
    </source>
</evidence>
<evidence type="ECO:0000256" key="5">
    <source>
        <dbReference type="PROSITE-ProRule" id="PRU01240"/>
    </source>
</evidence>
<evidence type="ECO:0000256" key="2">
    <source>
        <dbReference type="ARBA" id="ARBA00022670"/>
    </source>
</evidence>
<feature type="active site" description="Charge relay system" evidence="5">
    <location>
        <position position="344"/>
    </location>
</feature>
<dbReference type="InterPro" id="IPR023828">
    <property type="entry name" value="Peptidase_S8_Ser-AS"/>
</dbReference>
<proteinExistence type="inferred from homology"/>
<feature type="domain" description="Peptidase S8/S53" evidence="6">
    <location>
        <begin position="233"/>
        <end position="587"/>
    </location>
</feature>
<keyword evidence="2 5" id="KW-0645">Protease</keyword>
<keyword evidence="8" id="KW-1185">Reference proteome</keyword>
<gene>
    <name evidence="7" type="primary">apr_2</name>
    <name evidence="7" type="ORF">BREV_BREV_03509</name>
</gene>
<dbReference type="PROSITE" id="PS00137">
    <property type="entry name" value="SUBTILASE_HIS"/>
    <property type="match status" value="1"/>
</dbReference>
<dbReference type="InterPro" id="IPR015500">
    <property type="entry name" value="Peptidase_S8_subtilisin-rel"/>
</dbReference>
<evidence type="ECO:0000256" key="1">
    <source>
        <dbReference type="ARBA" id="ARBA00011073"/>
    </source>
</evidence>
<keyword evidence="4 5" id="KW-0720">Serine protease</keyword>
<reference evidence="7 8" key="1">
    <citation type="submission" date="2018-11" db="EMBL/GenBank/DDBJ databases">
        <authorList>
            <person name="Peiro R."/>
            <person name="Begona"/>
            <person name="Cbmso G."/>
            <person name="Lopez M."/>
            <person name="Gonzalez S."/>
            <person name="Sacristan E."/>
            <person name="Castillo E."/>
        </authorList>
    </citation>
    <scope>NUCLEOTIDE SEQUENCE [LARGE SCALE GENOMIC DNA]</scope>
    <source>
        <strain evidence="7">Brev_genome</strain>
    </source>
</reference>
<dbReference type="InterPro" id="IPR022398">
    <property type="entry name" value="Peptidase_S8_His-AS"/>
</dbReference>
<dbReference type="Proteomes" id="UP000289220">
    <property type="component" value="Unassembled WGS sequence"/>
</dbReference>
<dbReference type="EMBL" id="UXHF01000155">
    <property type="protein sequence ID" value="VDC49196.1"/>
    <property type="molecule type" value="Genomic_DNA"/>
</dbReference>
<dbReference type="SUPFAM" id="SSF52743">
    <property type="entry name" value="Subtilisin-like"/>
    <property type="match status" value="1"/>
</dbReference>
<name>A0A7Z8Y230_9CAUL</name>
<dbReference type="PROSITE" id="PS00138">
    <property type="entry name" value="SUBTILASE_SER"/>
    <property type="match status" value="1"/>
</dbReference>
<dbReference type="PRINTS" id="PR00723">
    <property type="entry name" value="SUBTILISIN"/>
</dbReference>
<dbReference type="AlphaFoldDB" id="A0A7Z8Y230"/>
<feature type="active site" description="Charge relay system" evidence="5">
    <location>
        <position position="236"/>
    </location>
</feature>
<dbReference type="CDD" id="cd07487">
    <property type="entry name" value="Peptidases_S8_1"/>
    <property type="match status" value="1"/>
</dbReference>
<dbReference type="GO" id="GO:0004252">
    <property type="term" value="F:serine-type endopeptidase activity"/>
    <property type="evidence" value="ECO:0007669"/>
    <property type="project" value="UniProtKB-UniRule"/>
</dbReference>
<evidence type="ECO:0000259" key="6">
    <source>
        <dbReference type="Pfam" id="PF00082"/>
    </source>
</evidence>
<dbReference type="InterPro" id="IPR036852">
    <property type="entry name" value="Peptidase_S8/S53_dom_sf"/>
</dbReference>
<protein>
    <submittedName>
        <fullName evidence="7">Subtilisin DY</fullName>
    </submittedName>
</protein>
<evidence type="ECO:0000256" key="3">
    <source>
        <dbReference type="ARBA" id="ARBA00022801"/>
    </source>
</evidence>
<organism evidence="7 8">
    <name type="scientific">Brevundimonas mediterranea</name>
    <dbReference type="NCBI Taxonomy" id="74329"/>
    <lineage>
        <taxon>Bacteria</taxon>
        <taxon>Pseudomonadati</taxon>
        <taxon>Pseudomonadota</taxon>
        <taxon>Alphaproteobacteria</taxon>
        <taxon>Caulobacterales</taxon>
        <taxon>Caulobacteraceae</taxon>
        <taxon>Brevundimonas</taxon>
    </lineage>
</organism>
<comment type="similarity">
    <text evidence="1 5">Belongs to the peptidase S8 family.</text>
</comment>
<feature type="active site" description="Charge relay system" evidence="5">
    <location>
        <position position="539"/>
    </location>
</feature>